<sequence>MQKPPSGAATSKSKQPFEGFQAMEPLREGDDVNLNSEAEDLKGKDSLDQTKTGAETKTAGATGKPAAGAARQSKIVPIGKAGKEVNQTKSKSERSTKKTLIMCAVAIILVILLLTSAASLIVTLHWYGTIDWFPPLTKALQGD</sequence>
<evidence type="ECO:0000256" key="1">
    <source>
        <dbReference type="SAM" id="MobiDB-lite"/>
    </source>
</evidence>
<evidence type="ECO:0000256" key="2">
    <source>
        <dbReference type="SAM" id="Phobius"/>
    </source>
</evidence>
<dbReference type="AlphaFoldDB" id="A0AA36GVA4"/>
<accession>A0AA36GVA4</accession>
<reference evidence="3" key="1">
    <citation type="submission" date="2023-07" db="EMBL/GenBank/DDBJ databases">
        <authorList>
            <consortium name="CYATHOMIX"/>
        </authorList>
    </citation>
    <scope>NUCLEOTIDE SEQUENCE</scope>
    <source>
        <strain evidence="3">N/A</strain>
    </source>
</reference>
<protein>
    <submittedName>
        <fullName evidence="3">Uncharacterized protein</fullName>
    </submittedName>
</protein>
<dbReference type="Proteomes" id="UP001176961">
    <property type="component" value="Unassembled WGS sequence"/>
</dbReference>
<feature type="transmembrane region" description="Helical" evidence="2">
    <location>
        <begin position="99"/>
        <end position="127"/>
    </location>
</feature>
<feature type="region of interest" description="Disordered" evidence="1">
    <location>
        <begin position="1"/>
        <end position="95"/>
    </location>
</feature>
<keyword evidence="4" id="KW-1185">Reference proteome</keyword>
<comment type="caution">
    <text evidence="3">The sequence shown here is derived from an EMBL/GenBank/DDBJ whole genome shotgun (WGS) entry which is preliminary data.</text>
</comment>
<keyword evidence="2" id="KW-1133">Transmembrane helix</keyword>
<organism evidence="3 4">
    <name type="scientific">Cylicocyclus nassatus</name>
    <name type="common">Nematode worm</name>
    <dbReference type="NCBI Taxonomy" id="53992"/>
    <lineage>
        <taxon>Eukaryota</taxon>
        <taxon>Metazoa</taxon>
        <taxon>Ecdysozoa</taxon>
        <taxon>Nematoda</taxon>
        <taxon>Chromadorea</taxon>
        <taxon>Rhabditida</taxon>
        <taxon>Rhabditina</taxon>
        <taxon>Rhabditomorpha</taxon>
        <taxon>Strongyloidea</taxon>
        <taxon>Strongylidae</taxon>
        <taxon>Cylicocyclus</taxon>
    </lineage>
</organism>
<dbReference type="EMBL" id="CATQJL010000223">
    <property type="protein sequence ID" value="CAJ0599020.1"/>
    <property type="molecule type" value="Genomic_DNA"/>
</dbReference>
<gene>
    <name evidence="3" type="ORF">CYNAS_LOCUS11003</name>
</gene>
<keyword evidence="2" id="KW-0472">Membrane</keyword>
<name>A0AA36GVA4_CYLNA</name>
<evidence type="ECO:0000313" key="3">
    <source>
        <dbReference type="EMBL" id="CAJ0599020.1"/>
    </source>
</evidence>
<feature type="compositionally biased region" description="Basic and acidic residues" evidence="1">
    <location>
        <begin position="39"/>
        <end position="48"/>
    </location>
</feature>
<feature type="compositionally biased region" description="Low complexity" evidence="1">
    <location>
        <begin position="50"/>
        <end position="70"/>
    </location>
</feature>
<keyword evidence="2" id="KW-0812">Transmembrane</keyword>
<proteinExistence type="predicted"/>
<evidence type="ECO:0000313" key="4">
    <source>
        <dbReference type="Proteomes" id="UP001176961"/>
    </source>
</evidence>